<organism evidence="2 3">
    <name type="scientific">Fusarium torreyae</name>
    <dbReference type="NCBI Taxonomy" id="1237075"/>
    <lineage>
        <taxon>Eukaryota</taxon>
        <taxon>Fungi</taxon>
        <taxon>Dikarya</taxon>
        <taxon>Ascomycota</taxon>
        <taxon>Pezizomycotina</taxon>
        <taxon>Sordariomycetes</taxon>
        <taxon>Hypocreomycetidae</taxon>
        <taxon>Hypocreales</taxon>
        <taxon>Nectriaceae</taxon>
        <taxon>Fusarium</taxon>
    </lineage>
</organism>
<comment type="caution">
    <text evidence="2">The sequence shown here is derived from an EMBL/GenBank/DDBJ whole genome shotgun (WGS) entry which is preliminary data.</text>
</comment>
<dbReference type="PANTHER" id="PTHR34598:SF3">
    <property type="entry name" value="OXIDOREDUCTASE AN1597"/>
    <property type="match status" value="1"/>
</dbReference>
<dbReference type="Proteomes" id="UP001152049">
    <property type="component" value="Unassembled WGS sequence"/>
</dbReference>
<protein>
    <submittedName>
        <fullName evidence="2">Uncharacterized protein</fullName>
    </submittedName>
</protein>
<gene>
    <name evidence="2" type="ORF">NW762_006378</name>
</gene>
<keyword evidence="3" id="KW-1185">Reference proteome</keyword>
<proteinExistence type="inferred from homology"/>
<name>A0A9W8S1D4_9HYPO</name>
<dbReference type="PANTHER" id="PTHR34598">
    <property type="entry name" value="BLL6449 PROTEIN"/>
    <property type="match status" value="1"/>
</dbReference>
<evidence type="ECO:0000256" key="1">
    <source>
        <dbReference type="ARBA" id="ARBA00023604"/>
    </source>
</evidence>
<dbReference type="OrthoDB" id="412788at2759"/>
<accession>A0A9W8S1D4</accession>
<reference evidence="2" key="1">
    <citation type="submission" date="2022-09" db="EMBL/GenBank/DDBJ databases">
        <title>Fusarium specimens isolated from Avocado Roots.</title>
        <authorList>
            <person name="Stajich J."/>
            <person name="Roper C."/>
            <person name="Heimlech-Rivalta G."/>
        </authorList>
    </citation>
    <scope>NUCLEOTIDE SEQUENCE</scope>
    <source>
        <strain evidence="2">CF00136</strain>
    </source>
</reference>
<dbReference type="EMBL" id="JAOQAZ010000010">
    <property type="protein sequence ID" value="KAJ4263559.1"/>
    <property type="molecule type" value="Genomic_DNA"/>
</dbReference>
<dbReference type="NCBIfam" id="NF041278">
    <property type="entry name" value="CmcJ_NvfI_EfuI"/>
    <property type="match status" value="1"/>
</dbReference>
<evidence type="ECO:0000313" key="3">
    <source>
        <dbReference type="Proteomes" id="UP001152049"/>
    </source>
</evidence>
<dbReference type="GO" id="GO:0016491">
    <property type="term" value="F:oxidoreductase activity"/>
    <property type="evidence" value="ECO:0007669"/>
    <property type="project" value="InterPro"/>
</dbReference>
<sequence>MPDVLSKLEFLANDELYKTQRPYIFTPGQHLEEKMDVRPSTLNTIKLEHQNVTICDIRGEKCHDFNLENAGFEVVKNASTCNDFQSLIDSNKMRENARAETEMFLKRRFNAEDVVCYGFKLRHNGQWDPNELVDLQTYGWLEPPARGVHDFTFEHAPTLITNKLKEAGKESYLVPGYRYRAINTWRPLIPRLEDNPLAVCDFRSVDPNDLIVSDRVLPNEYWTMYFFKHNPGQRWHYLSEQTPDELMLMLMYDTKAGGARCK</sequence>
<dbReference type="AlphaFoldDB" id="A0A9W8S1D4"/>
<evidence type="ECO:0000313" key="2">
    <source>
        <dbReference type="EMBL" id="KAJ4263559.1"/>
    </source>
</evidence>
<dbReference type="InterPro" id="IPR044053">
    <property type="entry name" value="AsaB-like"/>
</dbReference>
<comment type="similarity">
    <text evidence="1">Belongs to the asaB hydroxylase/desaturase family.</text>
</comment>